<feature type="region of interest" description="Disordered" evidence="1">
    <location>
        <begin position="1"/>
        <end position="28"/>
    </location>
</feature>
<accession>A0ABP3LWQ9</accession>
<evidence type="ECO:0000313" key="2">
    <source>
        <dbReference type="EMBL" id="GAA0508461.1"/>
    </source>
</evidence>
<name>A0ABP3LWQ9_9DEIO</name>
<evidence type="ECO:0000313" key="3">
    <source>
        <dbReference type="Proteomes" id="UP001500191"/>
    </source>
</evidence>
<dbReference type="EMBL" id="BAAADB010000012">
    <property type="protein sequence ID" value="GAA0508461.1"/>
    <property type="molecule type" value="Genomic_DNA"/>
</dbReference>
<sequence>MLYGPDGEPLHESNSETTQGAGPWWQEGSLGTGPSGSPIYGLDRDAVRRQTRRAFFTNPLFGAAVEIAVALLIGDEFTYSPLNADKAAQTALADLWDTNDLGNLMSNRLVTEYLLDGELCAVFPLEETGDQPARIGHLDIDRGVVVTADPMSGPTRVQAKDSSGQELTWEAGQFVWTAHNALWNDARGWPVAMRAVAPAQAYLELLGHRLNTHDLQGRILGVQTVFVDRKDPNSRAIFNEKRQAYRRMPRKGGMLTLAKVLADDGKTVISDEVSFNSPASGAANAQHDARAFVRLTALALLGLPEHYLGEGGTVTRTTADSMTLPAIRSVKRIHAALRSHLDRIFRADLVRRHGPDRTYMVTTYEVNADGLTRKPKKKRVKAAQIEVPWAFPAITQDSLDERIRRAEAAQRSGWASPQSLSASLGFDPAEETERMAAAGLQFGGVVTPPTTAPKGGDPNA</sequence>
<gene>
    <name evidence="2" type="ORF">GCM10008937_15370</name>
</gene>
<proteinExistence type="predicted"/>
<reference evidence="3" key="1">
    <citation type="journal article" date="2019" name="Int. J. Syst. Evol. Microbiol.">
        <title>The Global Catalogue of Microorganisms (GCM) 10K type strain sequencing project: providing services to taxonomists for standard genome sequencing and annotation.</title>
        <authorList>
            <consortium name="The Broad Institute Genomics Platform"/>
            <consortium name="The Broad Institute Genome Sequencing Center for Infectious Disease"/>
            <person name="Wu L."/>
            <person name="Ma J."/>
        </authorList>
    </citation>
    <scope>NUCLEOTIDE SEQUENCE [LARGE SCALE GENOMIC DNA]</scope>
    <source>
        <strain evidence="3">JCM 14368</strain>
    </source>
</reference>
<comment type="caution">
    <text evidence="2">The sequence shown here is derived from an EMBL/GenBank/DDBJ whole genome shotgun (WGS) entry which is preliminary data.</text>
</comment>
<keyword evidence="3" id="KW-1185">Reference proteome</keyword>
<dbReference type="RefSeq" id="WP_343757471.1">
    <property type="nucleotide sequence ID" value="NZ_BAAADB010000012.1"/>
</dbReference>
<protein>
    <recommendedName>
        <fullName evidence="4">Phage portal protein</fullName>
    </recommendedName>
</protein>
<dbReference type="Proteomes" id="UP001500191">
    <property type="component" value="Unassembled WGS sequence"/>
</dbReference>
<organism evidence="2 3">
    <name type="scientific">Deinococcus depolymerans</name>
    <dbReference type="NCBI Taxonomy" id="392408"/>
    <lineage>
        <taxon>Bacteria</taxon>
        <taxon>Thermotogati</taxon>
        <taxon>Deinococcota</taxon>
        <taxon>Deinococci</taxon>
        <taxon>Deinococcales</taxon>
        <taxon>Deinococcaceae</taxon>
        <taxon>Deinococcus</taxon>
    </lineage>
</organism>
<evidence type="ECO:0000256" key="1">
    <source>
        <dbReference type="SAM" id="MobiDB-lite"/>
    </source>
</evidence>
<evidence type="ECO:0008006" key="4">
    <source>
        <dbReference type="Google" id="ProtNLM"/>
    </source>
</evidence>